<dbReference type="OrthoDB" id="1867259at2759"/>
<dbReference type="InterPro" id="IPR014710">
    <property type="entry name" value="RmlC-like_jellyroll"/>
</dbReference>
<keyword evidence="2" id="KW-1185">Reference proteome</keyword>
<dbReference type="Proteomes" id="UP000614601">
    <property type="component" value="Unassembled WGS sequence"/>
</dbReference>
<dbReference type="InterPro" id="IPR011051">
    <property type="entry name" value="RmlC_Cupin_sf"/>
</dbReference>
<gene>
    <name evidence="1" type="ORF">BOKJ2_LOCUS9536</name>
</gene>
<evidence type="ECO:0000313" key="1">
    <source>
        <dbReference type="EMBL" id="CAD5221621.1"/>
    </source>
</evidence>
<dbReference type="Proteomes" id="UP000783686">
    <property type="component" value="Unassembled WGS sequence"/>
</dbReference>
<dbReference type="InterPro" id="IPR004313">
    <property type="entry name" value="ARD"/>
</dbReference>
<evidence type="ECO:0008006" key="3">
    <source>
        <dbReference type="Google" id="ProtNLM"/>
    </source>
</evidence>
<protein>
    <recommendedName>
        <fullName evidence="3">ARD</fullName>
    </recommendedName>
</protein>
<dbReference type="SUPFAM" id="SSF51182">
    <property type="entry name" value="RmlC-like cupins"/>
    <property type="match status" value="1"/>
</dbReference>
<dbReference type="Gene3D" id="2.60.120.10">
    <property type="entry name" value="Jelly Rolls"/>
    <property type="match status" value="1"/>
</dbReference>
<accession>A0A811KY38</accession>
<reference evidence="1" key="1">
    <citation type="submission" date="2020-09" db="EMBL/GenBank/DDBJ databases">
        <authorList>
            <person name="Kikuchi T."/>
        </authorList>
    </citation>
    <scope>NUCLEOTIDE SEQUENCE</scope>
    <source>
        <strain evidence="1">SH1</strain>
    </source>
</reference>
<sequence length="157" mass="18367">MQIWKMESYPIGDRRLPHNVFPPKPLSVEDLRNKAGVVYYKVNLADTQAMKKRLSAVKKENNVNTGDILTIDENVADLPRILEDLYEEQEADGPTVCMVIEGDMYMDVEYEEEEWLRMHMEKGDLIVVPKNKLYRYTCTPSNFFRLQRFNTNSTITI</sequence>
<organism evidence="1 2">
    <name type="scientific">Bursaphelenchus okinawaensis</name>
    <dbReference type="NCBI Taxonomy" id="465554"/>
    <lineage>
        <taxon>Eukaryota</taxon>
        <taxon>Metazoa</taxon>
        <taxon>Ecdysozoa</taxon>
        <taxon>Nematoda</taxon>
        <taxon>Chromadorea</taxon>
        <taxon>Rhabditida</taxon>
        <taxon>Tylenchina</taxon>
        <taxon>Tylenchomorpha</taxon>
        <taxon>Aphelenchoidea</taxon>
        <taxon>Aphelenchoididae</taxon>
        <taxon>Bursaphelenchus</taxon>
    </lineage>
</organism>
<dbReference type="GO" id="GO:0010309">
    <property type="term" value="F:acireductone dioxygenase [iron(II)-requiring] activity"/>
    <property type="evidence" value="ECO:0007669"/>
    <property type="project" value="InterPro"/>
</dbReference>
<dbReference type="PANTHER" id="PTHR23418:SF10">
    <property type="entry name" value="INACTIVE ACIREDUCTONE DIOXYGENASE 1-RELATED"/>
    <property type="match status" value="1"/>
</dbReference>
<dbReference type="GO" id="GO:0006555">
    <property type="term" value="P:methionine metabolic process"/>
    <property type="evidence" value="ECO:0007669"/>
    <property type="project" value="TreeGrafter"/>
</dbReference>
<name>A0A811KY38_9BILA</name>
<comment type="caution">
    <text evidence="1">The sequence shown here is derived from an EMBL/GenBank/DDBJ whole genome shotgun (WGS) entry which is preliminary data.</text>
</comment>
<evidence type="ECO:0000313" key="2">
    <source>
        <dbReference type="Proteomes" id="UP000614601"/>
    </source>
</evidence>
<dbReference type="Pfam" id="PF03079">
    <property type="entry name" value="ARD"/>
    <property type="match status" value="1"/>
</dbReference>
<dbReference type="EMBL" id="CAJFCW020000004">
    <property type="protein sequence ID" value="CAG9115252.1"/>
    <property type="molecule type" value="Genomic_DNA"/>
</dbReference>
<dbReference type="AlphaFoldDB" id="A0A811KY38"/>
<proteinExistence type="predicted"/>
<dbReference type="EMBL" id="CAJFDH010000004">
    <property type="protein sequence ID" value="CAD5221621.1"/>
    <property type="molecule type" value="Genomic_DNA"/>
</dbReference>
<dbReference type="PANTHER" id="PTHR23418">
    <property type="entry name" value="ACIREDUCTONE DIOXYGENASE"/>
    <property type="match status" value="1"/>
</dbReference>